<keyword evidence="5" id="KW-0106">Calcium</keyword>
<dbReference type="SUPFAM" id="SSF57903">
    <property type="entry name" value="FYVE/PHD zinc finger"/>
    <property type="match status" value="1"/>
</dbReference>
<dbReference type="Gene3D" id="3.30.40.10">
    <property type="entry name" value="Zinc/RING finger domain, C3HC4 (zinc finger)"/>
    <property type="match status" value="1"/>
</dbReference>
<name>A0A8J1TLN1_OWEFU</name>
<evidence type="ECO:0000313" key="9">
    <source>
        <dbReference type="EMBL" id="CAH1802390.1"/>
    </source>
</evidence>
<reference evidence="9" key="1">
    <citation type="submission" date="2022-03" db="EMBL/GenBank/DDBJ databases">
        <authorList>
            <person name="Martin C."/>
        </authorList>
    </citation>
    <scope>NUCLEOTIDE SEQUENCE</scope>
</reference>
<dbReference type="SUPFAM" id="SSF49562">
    <property type="entry name" value="C2 domain (Calcium/lipid-binding domain, CaLB)"/>
    <property type="match status" value="2"/>
</dbReference>
<accession>A0A8J1TLN1</accession>
<evidence type="ECO:0000256" key="3">
    <source>
        <dbReference type="ARBA" id="ARBA00022771"/>
    </source>
</evidence>
<proteinExistence type="predicted"/>
<dbReference type="GO" id="GO:0008270">
    <property type="term" value="F:zinc ion binding"/>
    <property type="evidence" value="ECO:0007669"/>
    <property type="project" value="UniProtKB-KW"/>
</dbReference>
<dbReference type="GO" id="GO:0016020">
    <property type="term" value="C:membrane"/>
    <property type="evidence" value="ECO:0007669"/>
    <property type="project" value="InterPro"/>
</dbReference>
<dbReference type="Gene3D" id="2.60.40.150">
    <property type="entry name" value="C2 domain"/>
    <property type="match status" value="2"/>
</dbReference>
<comment type="caution">
    <text evidence="9">The sequence shown here is derived from an EMBL/GenBank/DDBJ whole genome shotgun (WGS) entry which is preliminary data.</text>
</comment>
<dbReference type="InterPro" id="IPR041282">
    <property type="entry name" value="FYVE_2"/>
</dbReference>
<evidence type="ECO:0000256" key="6">
    <source>
        <dbReference type="ARBA" id="ARBA00023018"/>
    </source>
</evidence>
<dbReference type="CDD" id="cd04035">
    <property type="entry name" value="C2A_Rabphilin_Doc2"/>
    <property type="match status" value="1"/>
</dbReference>
<dbReference type="InterPro" id="IPR047022">
    <property type="entry name" value="Rabphilin_Doc2_C2A"/>
</dbReference>
<feature type="compositionally biased region" description="Acidic residues" evidence="8">
    <location>
        <begin position="232"/>
        <end position="242"/>
    </location>
</feature>
<dbReference type="PROSITE" id="PS50004">
    <property type="entry name" value="C2"/>
    <property type="match status" value="2"/>
</dbReference>
<dbReference type="InterPro" id="IPR043566">
    <property type="entry name" value="Rabphilin/DOC2/Noc2"/>
</dbReference>
<dbReference type="EMBL" id="CAIIXF020000012">
    <property type="protein sequence ID" value="CAH1802390.1"/>
    <property type="molecule type" value="Genomic_DNA"/>
</dbReference>
<evidence type="ECO:0000256" key="8">
    <source>
        <dbReference type="SAM" id="MobiDB-lite"/>
    </source>
</evidence>
<dbReference type="PRINTS" id="PR00360">
    <property type="entry name" value="C2DOMAIN"/>
</dbReference>
<dbReference type="InterPro" id="IPR013083">
    <property type="entry name" value="Znf_RING/FYVE/PHD"/>
</dbReference>
<sequence length="638" mass="71219">MGELGVQTRSTMDSWVCPNDRQLALRARLNAGWSVHTSEMKSFNRRESLSQDEQEQIVRVMKRAELLDGAEQERIGRLVERLDNMKKNCIGNGTSQCVLCGDHFGLMSASSTHCEDCKKACCMKCTVDINPIHSPKMQRKAMVLCKICSEDRELWKRSGAWFFKGLPKYTIPKSRGDTKYTGSSAITGLGAGRSKPEVLRRAGKPVQQRQYNTWSRANKNNYGDSSDSNSSSEEESEDDDDISIGRSKHNVTSLDSEVDSMSVNSANNNLYCAASQSSITGAAQLSATESSRGSLHGDSDSEISTQGFSRNSSLRSQNPAHSRTNTGDDIDSAFNQYGVNEDTPPSSPDSDSGSSLGTLEFSILYDAVNNALKINIARGRGLKAMDSNGLSDPYVKVHLLPGASKANKRRTKTIPKTLSPEWNETLVYHGITEDDMSRKALRLAVLDEDAFGSDFIGETQVQLKKLKAQQTKSFNVFLEKQSPMERDDDLISHERGKILIALKYSTHKQALHVSIIRCAELASMDSNGYSDPYVKVYLKPDKDKKSKHKTAVKKKTLNPEFNEEFVYEIKHNELAKKTLEVTVWDHDLGKANDYIGGLLLGIQSKGKCLKHWFEALKYPDKEHQKWHNLTLDQPRIDH</sequence>
<dbReference type="GO" id="GO:0098793">
    <property type="term" value="C:presynapse"/>
    <property type="evidence" value="ECO:0007669"/>
    <property type="project" value="GOC"/>
</dbReference>
<organism evidence="9 10">
    <name type="scientific">Owenia fusiformis</name>
    <name type="common">Polychaete worm</name>
    <dbReference type="NCBI Taxonomy" id="6347"/>
    <lineage>
        <taxon>Eukaryota</taxon>
        <taxon>Metazoa</taxon>
        <taxon>Spiralia</taxon>
        <taxon>Lophotrochozoa</taxon>
        <taxon>Annelida</taxon>
        <taxon>Polychaeta</taxon>
        <taxon>Sedentaria</taxon>
        <taxon>Canalipalpata</taxon>
        <taxon>Sabellida</taxon>
        <taxon>Oweniida</taxon>
        <taxon>Oweniidae</taxon>
        <taxon>Owenia</taxon>
    </lineage>
</organism>
<evidence type="ECO:0000256" key="7">
    <source>
        <dbReference type="ARBA" id="ARBA00034103"/>
    </source>
</evidence>
<feature type="compositionally biased region" description="Polar residues" evidence="8">
    <location>
        <begin position="302"/>
        <end position="338"/>
    </location>
</feature>
<dbReference type="InterPro" id="IPR010911">
    <property type="entry name" value="Rab_BD"/>
</dbReference>
<comment type="subcellular location">
    <subcellularLocation>
        <location evidence="7">Synapse</location>
    </subcellularLocation>
</comment>
<dbReference type="GO" id="GO:0017158">
    <property type="term" value="P:regulation of calcium ion-dependent exocytosis"/>
    <property type="evidence" value="ECO:0007669"/>
    <property type="project" value="TreeGrafter"/>
</dbReference>
<dbReference type="InterPro" id="IPR000008">
    <property type="entry name" value="C2_dom"/>
</dbReference>
<dbReference type="PANTHER" id="PTHR45729">
    <property type="entry name" value="RABPHILIN, ISOFORM A"/>
    <property type="match status" value="1"/>
</dbReference>
<dbReference type="GO" id="GO:0061669">
    <property type="term" value="P:spontaneous neurotransmitter secretion"/>
    <property type="evidence" value="ECO:0007669"/>
    <property type="project" value="TreeGrafter"/>
</dbReference>
<dbReference type="PANTHER" id="PTHR45729:SF6">
    <property type="entry name" value="RABPHILIN, ISOFORM A"/>
    <property type="match status" value="1"/>
</dbReference>
<dbReference type="OrthoDB" id="270970at2759"/>
<dbReference type="InterPro" id="IPR017455">
    <property type="entry name" value="Znf_FYVE-rel"/>
</dbReference>
<dbReference type="InterPro" id="IPR011011">
    <property type="entry name" value="Znf_FYVE_PHD"/>
</dbReference>
<dbReference type="Pfam" id="PF00168">
    <property type="entry name" value="C2"/>
    <property type="match status" value="2"/>
</dbReference>
<dbReference type="GO" id="GO:0006886">
    <property type="term" value="P:intracellular protein transport"/>
    <property type="evidence" value="ECO:0007669"/>
    <property type="project" value="InterPro"/>
</dbReference>
<keyword evidence="2" id="KW-0677">Repeat</keyword>
<dbReference type="InterPro" id="IPR001565">
    <property type="entry name" value="Synaptotagmin"/>
</dbReference>
<evidence type="ECO:0000313" key="10">
    <source>
        <dbReference type="Proteomes" id="UP000749559"/>
    </source>
</evidence>
<feature type="compositionally biased region" description="Polar residues" evidence="8">
    <location>
        <begin position="207"/>
        <end position="223"/>
    </location>
</feature>
<dbReference type="PROSITE" id="PS50178">
    <property type="entry name" value="ZF_FYVE"/>
    <property type="match status" value="1"/>
</dbReference>
<dbReference type="CDD" id="cd08384">
    <property type="entry name" value="C2B_Rabphilin_Doc2"/>
    <property type="match status" value="1"/>
</dbReference>
<dbReference type="GO" id="GO:0031267">
    <property type="term" value="F:small GTPase binding"/>
    <property type="evidence" value="ECO:0007669"/>
    <property type="project" value="InterPro"/>
</dbReference>
<dbReference type="InterPro" id="IPR035892">
    <property type="entry name" value="C2_domain_sf"/>
</dbReference>
<evidence type="ECO:0000256" key="2">
    <source>
        <dbReference type="ARBA" id="ARBA00022737"/>
    </source>
</evidence>
<feature type="region of interest" description="Disordered" evidence="8">
    <location>
        <begin position="174"/>
        <end position="256"/>
    </location>
</feature>
<dbReference type="PRINTS" id="PR00399">
    <property type="entry name" value="SYNAPTOTAGMN"/>
</dbReference>
<dbReference type="FunFam" id="2.60.40.150:FF:000032">
    <property type="entry name" value="Double c2-like domain-containing"/>
    <property type="match status" value="1"/>
</dbReference>
<keyword evidence="1" id="KW-0479">Metal-binding</keyword>
<keyword evidence="3" id="KW-0863">Zinc-finger</keyword>
<protein>
    <submittedName>
        <fullName evidence="9">Uncharacterized protein</fullName>
    </submittedName>
</protein>
<feature type="region of interest" description="Disordered" evidence="8">
    <location>
        <begin position="289"/>
        <end position="354"/>
    </location>
</feature>
<dbReference type="SMART" id="SM00239">
    <property type="entry name" value="C2"/>
    <property type="match status" value="2"/>
</dbReference>
<gene>
    <name evidence="9" type="ORF">OFUS_LOCUS26072</name>
</gene>
<dbReference type="GO" id="GO:0006887">
    <property type="term" value="P:exocytosis"/>
    <property type="evidence" value="ECO:0007669"/>
    <property type="project" value="TreeGrafter"/>
</dbReference>
<dbReference type="Pfam" id="PF02318">
    <property type="entry name" value="FYVE_2"/>
    <property type="match status" value="1"/>
</dbReference>
<keyword evidence="4" id="KW-0862">Zinc</keyword>
<dbReference type="AlphaFoldDB" id="A0A8J1TLN1"/>
<evidence type="ECO:0000256" key="4">
    <source>
        <dbReference type="ARBA" id="ARBA00022833"/>
    </source>
</evidence>
<keyword evidence="6" id="KW-0770">Synapse</keyword>
<evidence type="ECO:0000256" key="5">
    <source>
        <dbReference type="ARBA" id="ARBA00022837"/>
    </source>
</evidence>
<dbReference type="Proteomes" id="UP000749559">
    <property type="component" value="Unassembled WGS sequence"/>
</dbReference>
<feature type="compositionally biased region" description="Low complexity" evidence="8">
    <location>
        <begin position="342"/>
        <end position="354"/>
    </location>
</feature>
<dbReference type="PROSITE" id="PS50916">
    <property type="entry name" value="RABBD"/>
    <property type="match status" value="1"/>
</dbReference>
<keyword evidence="10" id="KW-1185">Reference proteome</keyword>
<evidence type="ECO:0000256" key="1">
    <source>
        <dbReference type="ARBA" id="ARBA00022723"/>
    </source>
</evidence>